<dbReference type="FunFam" id="3.30.70.250:FF:000001">
    <property type="entry name" value="Malonyl CoA-acyl carrier protein transacylase"/>
    <property type="match status" value="1"/>
</dbReference>
<dbReference type="SUPFAM" id="SSF55048">
    <property type="entry name" value="Probable ACP-binding domain of malonyl-CoA ACP transacylase"/>
    <property type="match status" value="1"/>
</dbReference>
<dbReference type="InterPro" id="IPR016036">
    <property type="entry name" value="Malonyl_transacylase_ACP-bd"/>
</dbReference>
<feature type="domain" description="Malonyl-CoA:ACP transacylase (MAT)" evidence="6">
    <location>
        <begin position="7"/>
        <end position="298"/>
    </location>
</feature>
<dbReference type="InterPro" id="IPR004410">
    <property type="entry name" value="Malonyl_CoA-ACP_transAc_FabD"/>
</dbReference>
<keyword evidence="2 4" id="KW-0012">Acyltransferase</keyword>
<dbReference type="PANTHER" id="PTHR42681:SF1">
    <property type="entry name" value="MALONYL-COA-ACYL CARRIER PROTEIN TRANSACYLASE, MITOCHONDRIAL"/>
    <property type="match status" value="1"/>
</dbReference>
<dbReference type="GO" id="GO:0005829">
    <property type="term" value="C:cytosol"/>
    <property type="evidence" value="ECO:0007669"/>
    <property type="project" value="TreeGrafter"/>
</dbReference>
<dbReference type="SMART" id="SM00827">
    <property type="entry name" value="PKS_AT"/>
    <property type="match status" value="1"/>
</dbReference>
<evidence type="ECO:0000256" key="4">
    <source>
        <dbReference type="PIRNR" id="PIRNR000446"/>
    </source>
</evidence>
<sequence length="312" mass="34328">MKKIAFVFPGQGAQYVGMGKEFYNEFQFVKDLFHEADNILGFKISEMILNGDEKELSKTENTQPALLIVSTAILTLLKGKNINPDMVAGLSLGEYSALVCAGALSFKDGLMLVRKRGELMAKAMPEGKGAMAAILGAKKENVEKLCEKSSCKGIIEIANYNCPGQIVISGAREAIEYAIEISREFGVLRAIPLKVSGAFHCSLLDDASKKLQLELENIEINELKIPYVTNVTGEVVSNNKNIKNLLKNGVKSSVLWEQSVNEMINNDVDIFIEVGSGKVLSSFIKKINRKVKVLNTENLQDFNDVLEFLGRN</sequence>
<evidence type="ECO:0000313" key="7">
    <source>
        <dbReference type="EMBL" id="SFA77227.1"/>
    </source>
</evidence>
<dbReference type="NCBIfam" id="TIGR00128">
    <property type="entry name" value="fabD"/>
    <property type="match status" value="1"/>
</dbReference>
<dbReference type="InterPro" id="IPR050858">
    <property type="entry name" value="Mal-CoA-ACP_Trans/PKS_FabD"/>
</dbReference>
<name>A0A1I0VMJ6_9CLOT</name>
<dbReference type="EMBL" id="FOKI01000002">
    <property type="protein sequence ID" value="SFA77227.1"/>
    <property type="molecule type" value="Genomic_DNA"/>
</dbReference>
<keyword evidence="8" id="KW-1185">Reference proteome</keyword>
<dbReference type="Gene3D" id="3.40.366.10">
    <property type="entry name" value="Malonyl-Coenzyme A Acyl Carrier Protein, domain 2"/>
    <property type="match status" value="1"/>
</dbReference>
<evidence type="ECO:0000256" key="5">
    <source>
        <dbReference type="PIRSR" id="PIRSR000446-1"/>
    </source>
</evidence>
<evidence type="ECO:0000256" key="2">
    <source>
        <dbReference type="ARBA" id="ARBA00023315"/>
    </source>
</evidence>
<accession>A0A1I0VMJ6</accession>
<feature type="active site" evidence="5">
    <location>
        <position position="91"/>
    </location>
</feature>
<dbReference type="GO" id="GO:0004314">
    <property type="term" value="F:[acyl-carrier-protein] S-malonyltransferase activity"/>
    <property type="evidence" value="ECO:0007669"/>
    <property type="project" value="UniProtKB-EC"/>
</dbReference>
<comment type="catalytic activity">
    <reaction evidence="3 4">
        <text>holo-[ACP] + malonyl-CoA = malonyl-[ACP] + CoA</text>
        <dbReference type="Rhea" id="RHEA:41792"/>
        <dbReference type="Rhea" id="RHEA-COMP:9623"/>
        <dbReference type="Rhea" id="RHEA-COMP:9685"/>
        <dbReference type="ChEBI" id="CHEBI:57287"/>
        <dbReference type="ChEBI" id="CHEBI:57384"/>
        <dbReference type="ChEBI" id="CHEBI:64479"/>
        <dbReference type="ChEBI" id="CHEBI:78449"/>
        <dbReference type="EC" id="2.3.1.39"/>
    </reaction>
</comment>
<dbReference type="Pfam" id="PF00698">
    <property type="entry name" value="Acyl_transf_1"/>
    <property type="match status" value="1"/>
</dbReference>
<reference evidence="7 8" key="1">
    <citation type="submission" date="2016-10" db="EMBL/GenBank/DDBJ databases">
        <authorList>
            <person name="de Groot N.N."/>
        </authorList>
    </citation>
    <scope>NUCLEOTIDE SEQUENCE [LARGE SCALE GENOMIC DNA]</scope>
    <source>
        <strain evidence="7 8">DSM 12271</strain>
    </source>
</reference>
<keyword evidence="1 4" id="KW-0808">Transferase</keyword>
<dbReference type="STRING" id="84698.SAMN04488528_1002158"/>
<protein>
    <recommendedName>
        <fullName evidence="4">Malonyl CoA-acyl carrier protein transacylase</fullName>
        <ecNumber evidence="4">2.3.1.39</ecNumber>
    </recommendedName>
</protein>
<evidence type="ECO:0000259" key="6">
    <source>
        <dbReference type="SMART" id="SM00827"/>
    </source>
</evidence>
<dbReference type="PIRSF" id="PIRSF000446">
    <property type="entry name" value="Mct"/>
    <property type="match status" value="1"/>
</dbReference>
<dbReference type="Gene3D" id="3.30.70.250">
    <property type="entry name" value="Malonyl-CoA ACP transacylase, ACP-binding"/>
    <property type="match status" value="1"/>
</dbReference>
<evidence type="ECO:0000313" key="8">
    <source>
        <dbReference type="Proteomes" id="UP000198619"/>
    </source>
</evidence>
<dbReference type="Proteomes" id="UP000198619">
    <property type="component" value="Unassembled WGS sequence"/>
</dbReference>
<proteinExistence type="inferred from homology"/>
<dbReference type="AlphaFoldDB" id="A0A1I0VMJ6"/>
<dbReference type="InterPro" id="IPR016035">
    <property type="entry name" value="Acyl_Trfase/lysoPLipase"/>
</dbReference>
<dbReference type="InterPro" id="IPR014043">
    <property type="entry name" value="Acyl_transferase_dom"/>
</dbReference>
<evidence type="ECO:0000256" key="3">
    <source>
        <dbReference type="ARBA" id="ARBA00048462"/>
    </source>
</evidence>
<organism evidence="7 8">
    <name type="scientific">Clostridium frigidicarnis</name>
    <dbReference type="NCBI Taxonomy" id="84698"/>
    <lineage>
        <taxon>Bacteria</taxon>
        <taxon>Bacillati</taxon>
        <taxon>Bacillota</taxon>
        <taxon>Clostridia</taxon>
        <taxon>Eubacteriales</taxon>
        <taxon>Clostridiaceae</taxon>
        <taxon>Clostridium</taxon>
    </lineage>
</organism>
<dbReference type="SUPFAM" id="SSF52151">
    <property type="entry name" value="FabD/lysophospholipase-like"/>
    <property type="match status" value="1"/>
</dbReference>
<evidence type="ECO:0000256" key="1">
    <source>
        <dbReference type="ARBA" id="ARBA00022679"/>
    </source>
</evidence>
<dbReference type="RefSeq" id="WP_090038382.1">
    <property type="nucleotide sequence ID" value="NZ_FOKI01000002.1"/>
</dbReference>
<dbReference type="GO" id="GO:0006633">
    <property type="term" value="P:fatty acid biosynthetic process"/>
    <property type="evidence" value="ECO:0007669"/>
    <property type="project" value="TreeGrafter"/>
</dbReference>
<dbReference type="InterPro" id="IPR024925">
    <property type="entry name" value="Malonyl_CoA-ACP_transAc"/>
</dbReference>
<comment type="similarity">
    <text evidence="4">Belongs to the fabD family.</text>
</comment>
<dbReference type="PANTHER" id="PTHR42681">
    <property type="entry name" value="MALONYL-COA-ACYL CARRIER PROTEIN TRANSACYLASE, MITOCHONDRIAL"/>
    <property type="match status" value="1"/>
</dbReference>
<dbReference type="InterPro" id="IPR001227">
    <property type="entry name" value="Ac_transferase_dom_sf"/>
</dbReference>
<dbReference type="OrthoDB" id="9805460at2"/>
<feature type="active site" evidence="5">
    <location>
        <position position="200"/>
    </location>
</feature>
<dbReference type="EC" id="2.3.1.39" evidence="4"/>
<gene>
    <name evidence="7" type="ORF">SAMN04488528_1002158</name>
</gene>